<dbReference type="AlphaFoldDB" id="A0A453N834"/>
<dbReference type="OrthoDB" id="690492at2759"/>
<dbReference type="PANTHER" id="PTHR31264">
    <property type="entry name" value="OS07G0554500 PROTEIN-RELATED"/>
    <property type="match status" value="1"/>
</dbReference>
<dbReference type="SUPFAM" id="SSF81383">
    <property type="entry name" value="F-box domain"/>
    <property type="match status" value="1"/>
</dbReference>
<dbReference type="PANTHER" id="PTHR31264:SF19">
    <property type="entry name" value="F-BOX DOMAIN-CONTAINING PROTEIN"/>
    <property type="match status" value="1"/>
</dbReference>
<protein>
    <recommendedName>
        <fullName evidence="1">F-box domain-containing protein</fullName>
    </recommendedName>
</protein>
<evidence type="ECO:0000259" key="1">
    <source>
        <dbReference type="SMART" id="SM00256"/>
    </source>
</evidence>
<feature type="domain" description="F-box" evidence="1">
    <location>
        <begin position="8"/>
        <end position="49"/>
    </location>
</feature>
<dbReference type="Gramene" id="AET6Gv20268900.2">
    <property type="protein sequence ID" value="AET6Gv20268900.2"/>
    <property type="gene ID" value="AET6Gv20268900"/>
</dbReference>
<reference evidence="2" key="4">
    <citation type="submission" date="2019-03" db="UniProtKB">
        <authorList>
            <consortium name="EnsemblPlants"/>
        </authorList>
    </citation>
    <scope>IDENTIFICATION</scope>
</reference>
<dbReference type="EnsemblPlants" id="AET6Gv20268900.2">
    <property type="protein sequence ID" value="AET6Gv20268900.2"/>
    <property type="gene ID" value="AET6Gv20268900"/>
</dbReference>
<reference evidence="2" key="5">
    <citation type="journal article" date="2021" name="G3 (Bethesda)">
        <title>Aegilops tauschii genome assembly Aet v5.0 features greater sequence contiguity and improved annotation.</title>
        <authorList>
            <person name="Wang L."/>
            <person name="Zhu T."/>
            <person name="Rodriguez J.C."/>
            <person name="Deal K.R."/>
            <person name="Dubcovsky J."/>
            <person name="McGuire P.E."/>
            <person name="Lux T."/>
            <person name="Spannagl M."/>
            <person name="Mayer K.F.X."/>
            <person name="Baldrich P."/>
            <person name="Meyers B.C."/>
            <person name="Huo N."/>
            <person name="Gu Y.Q."/>
            <person name="Zhou H."/>
            <person name="Devos K.M."/>
            <person name="Bennetzen J.L."/>
            <person name="Unver T."/>
            <person name="Budak H."/>
            <person name="Gulick P.J."/>
            <person name="Galiba G."/>
            <person name="Kalapos B."/>
            <person name="Nelson D.R."/>
            <person name="Li P."/>
            <person name="You F.M."/>
            <person name="Luo M.C."/>
            <person name="Dvorak J."/>
        </authorList>
    </citation>
    <scope>NUCLEOTIDE SEQUENCE [LARGE SCALE GENOMIC DNA]</scope>
    <source>
        <strain evidence="2">cv. AL8/78</strain>
    </source>
</reference>
<reference evidence="3" key="2">
    <citation type="journal article" date="2017" name="Nat. Plants">
        <title>The Aegilops tauschii genome reveals multiple impacts of transposons.</title>
        <authorList>
            <person name="Zhao G."/>
            <person name="Zou C."/>
            <person name="Li K."/>
            <person name="Wang K."/>
            <person name="Li T."/>
            <person name="Gao L."/>
            <person name="Zhang X."/>
            <person name="Wang H."/>
            <person name="Yang Z."/>
            <person name="Liu X."/>
            <person name="Jiang W."/>
            <person name="Mao L."/>
            <person name="Kong X."/>
            <person name="Jiao Y."/>
            <person name="Jia J."/>
        </authorList>
    </citation>
    <scope>NUCLEOTIDE SEQUENCE [LARGE SCALE GENOMIC DNA]</scope>
    <source>
        <strain evidence="3">cv. AL8/78</strain>
    </source>
</reference>
<evidence type="ECO:0000313" key="3">
    <source>
        <dbReference type="Proteomes" id="UP000015105"/>
    </source>
</evidence>
<dbReference type="InterPro" id="IPR036047">
    <property type="entry name" value="F-box-like_dom_sf"/>
</dbReference>
<evidence type="ECO:0000313" key="2">
    <source>
        <dbReference type="EnsemblPlants" id="AET6Gv20268900.2"/>
    </source>
</evidence>
<dbReference type="RefSeq" id="XP_045085632.1">
    <property type="nucleotide sequence ID" value="XM_045229697.2"/>
</dbReference>
<organism evidence="2 3">
    <name type="scientific">Aegilops tauschii subsp. strangulata</name>
    <name type="common">Goatgrass</name>
    <dbReference type="NCBI Taxonomy" id="200361"/>
    <lineage>
        <taxon>Eukaryota</taxon>
        <taxon>Viridiplantae</taxon>
        <taxon>Streptophyta</taxon>
        <taxon>Embryophyta</taxon>
        <taxon>Tracheophyta</taxon>
        <taxon>Spermatophyta</taxon>
        <taxon>Magnoliopsida</taxon>
        <taxon>Liliopsida</taxon>
        <taxon>Poales</taxon>
        <taxon>Poaceae</taxon>
        <taxon>BOP clade</taxon>
        <taxon>Pooideae</taxon>
        <taxon>Triticodae</taxon>
        <taxon>Triticeae</taxon>
        <taxon>Triticinae</taxon>
        <taxon>Aegilops</taxon>
    </lineage>
</organism>
<proteinExistence type="predicted"/>
<reference evidence="3" key="1">
    <citation type="journal article" date="2014" name="Science">
        <title>Ancient hybridizations among the ancestral genomes of bread wheat.</title>
        <authorList>
            <consortium name="International Wheat Genome Sequencing Consortium,"/>
            <person name="Marcussen T."/>
            <person name="Sandve S.R."/>
            <person name="Heier L."/>
            <person name="Spannagl M."/>
            <person name="Pfeifer M."/>
            <person name="Jakobsen K.S."/>
            <person name="Wulff B.B."/>
            <person name="Steuernagel B."/>
            <person name="Mayer K.F."/>
            <person name="Olsen O.A."/>
        </authorList>
    </citation>
    <scope>NUCLEOTIDE SEQUENCE [LARGE SCALE GENOMIC DNA]</scope>
    <source>
        <strain evidence="3">cv. AL8/78</strain>
    </source>
</reference>
<sequence>MPTPAPHLVDEILEEIFLRLPTPAELARASTASPRFRRIITDRSFLRRHRKLYPPPLLGLVHQDGGFQPAEAPQASAPLARALADAADFTYSFVPVRPCAARASPGKSATAASSLRTADFWRPSKTWRCVIPCHGATCCSRPYRRTSLSRKSTHLIWCPSLLPLAMMKMRCRSRMNSLCFRCLFLGHASGAFEEKWRMGKMVPQTLLEHLFYLRGISHPVPRVGMRQI</sequence>
<accession>A0A453N834</accession>
<dbReference type="Pfam" id="PF12937">
    <property type="entry name" value="F-box-like"/>
    <property type="match status" value="1"/>
</dbReference>
<dbReference type="InterPro" id="IPR001810">
    <property type="entry name" value="F-box_dom"/>
</dbReference>
<dbReference type="SMART" id="SM00256">
    <property type="entry name" value="FBOX"/>
    <property type="match status" value="1"/>
</dbReference>
<dbReference type="Proteomes" id="UP000015105">
    <property type="component" value="Chromosome 6D"/>
</dbReference>
<name>A0A453N834_AEGTS</name>
<dbReference type="GeneID" id="120966190"/>
<reference evidence="2" key="3">
    <citation type="journal article" date="2017" name="Nature">
        <title>Genome sequence of the progenitor of the wheat D genome Aegilops tauschii.</title>
        <authorList>
            <person name="Luo M.C."/>
            <person name="Gu Y.Q."/>
            <person name="Puiu D."/>
            <person name="Wang H."/>
            <person name="Twardziok S.O."/>
            <person name="Deal K.R."/>
            <person name="Huo N."/>
            <person name="Zhu T."/>
            <person name="Wang L."/>
            <person name="Wang Y."/>
            <person name="McGuire P.E."/>
            <person name="Liu S."/>
            <person name="Long H."/>
            <person name="Ramasamy R.K."/>
            <person name="Rodriguez J.C."/>
            <person name="Van S.L."/>
            <person name="Yuan L."/>
            <person name="Wang Z."/>
            <person name="Xia Z."/>
            <person name="Xiao L."/>
            <person name="Anderson O.D."/>
            <person name="Ouyang S."/>
            <person name="Liang Y."/>
            <person name="Zimin A.V."/>
            <person name="Pertea G."/>
            <person name="Qi P."/>
            <person name="Bennetzen J.L."/>
            <person name="Dai X."/>
            <person name="Dawson M.W."/>
            <person name="Muller H.G."/>
            <person name="Kugler K."/>
            <person name="Rivarola-Duarte L."/>
            <person name="Spannagl M."/>
            <person name="Mayer K.F.X."/>
            <person name="Lu F.H."/>
            <person name="Bevan M.W."/>
            <person name="Leroy P."/>
            <person name="Li P."/>
            <person name="You F.M."/>
            <person name="Sun Q."/>
            <person name="Liu Z."/>
            <person name="Lyons E."/>
            <person name="Wicker T."/>
            <person name="Salzberg S.L."/>
            <person name="Devos K.M."/>
            <person name="Dvorak J."/>
        </authorList>
    </citation>
    <scope>NUCLEOTIDE SEQUENCE [LARGE SCALE GENOMIC DNA]</scope>
    <source>
        <strain evidence="2">cv. AL8/78</strain>
    </source>
</reference>
<dbReference type="KEGG" id="ats:120966190"/>
<keyword evidence="3" id="KW-1185">Reference proteome</keyword>
<dbReference type="Gene3D" id="1.20.1280.50">
    <property type="match status" value="1"/>
</dbReference>